<name>A0A4V6YSS6_STECR</name>
<comment type="caution">
    <text evidence="1">The sequence shown here is derived from an EMBL/GenBank/DDBJ whole genome shotgun (WGS) entry which is preliminary data.</text>
</comment>
<dbReference type="Proteomes" id="UP000298663">
    <property type="component" value="Chromosome X"/>
</dbReference>
<evidence type="ECO:0000313" key="2">
    <source>
        <dbReference type="Proteomes" id="UP000298663"/>
    </source>
</evidence>
<accession>A0A4V6YSS6</accession>
<dbReference type="AlphaFoldDB" id="A0A4V6YSS6"/>
<evidence type="ECO:0000313" key="1">
    <source>
        <dbReference type="EMBL" id="TMS32573.1"/>
    </source>
</evidence>
<keyword evidence="2" id="KW-1185">Reference proteome</keyword>
<sequence>MSQQNLFALILCRHCAASGILVLAFWQNEFVHLRNPPIYFVSRCNCCSDLLYCQPYNLKLTQREHNQPPI</sequence>
<reference evidence="1 2" key="1">
    <citation type="journal article" date="2015" name="Genome Biol.">
        <title>Comparative genomics of Steinernema reveals deeply conserved gene regulatory networks.</title>
        <authorList>
            <person name="Dillman A.R."/>
            <person name="Macchietto M."/>
            <person name="Porter C.F."/>
            <person name="Rogers A."/>
            <person name="Williams B."/>
            <person name="Antoshechkin I."/>
            <person name="Lee M.M."/>
            <person name="Goodwin Z."/>
            <person name="Lu X."/>
            <person name="Lewis E.E."/>
            <person name="Goodrich-Blair H."/>
            <person name="Stock S.P."/>
            <person name="Adams B.J."/>
            <person name="Sternberg P.W."/>
            <person name="Mortazavi A."/>
        </authorList>
    </citation>
    <scope>NUCLEOTIDE SEQUENCE [LARGE SCALE GENOMIC DNA]</scope>
    <source>
        <strain evidence="1 2">ALL</strain>
    </source>
</reference>
<proteinExistence type="predicted"/>
<organism evidence="1 2">
    <name type="scientific">Steinernema carpocapsae</name>
    <name type="common">Entomopathogenic nematode</name>
    <dbReference type="NCBI Taxonomy" id="34508"/>
    <lineage>
        <taxon>Eukaryota</taxon>
        <taxon>Metazoa</taxon>
        <taxon>Ecdysozoa</taxon>
        <taxon>Nematoda</taxon>
        <taxon>Chromadorea</taxon>
        <taxon>Rhabditida</taxon>
        <taxon>Tylenchina</taxon>
        <taxon>Panagrolaimomorpha</taxon>
        <taxon>Strongyloidoidea</taxon>
        <taxon>Steinernematidae</taxon>
        <taxon>Steinernema</taxon>
    </lineage>
</organism>
<gene>
    <name evidence="1" type="ORF">L596_000393</name>
</gene>
<reference evidence="1 2" key="2">
    <citation type="journal article" date="2019" name="G3 (Bethesda)">
        <title>Hybrid Assembly of the Genome of the Entomopathogenic Nematode Steinernema carpocapsae Identifies the X-Chromosome.</title>
        <authorList>
            <person name="Serra L."/>
            <person name="Macchietto M."/>
            <person name="Macias-Munoz A."/>
            <person name="McGill C.J."/>
            <person name="Rodriguez I.M."/>
            <person name="Rodriguez B."/>
            <person name="Murad R."/>
            <person name="Mortazavi A."/>
        </authorList>
    </citation>
    <scope>NUCLEOTIDE SEQUENCE [LARGE SCALE GENOMIC DNA]</scope>
    <source>
        <strain evidence="1 2">ALL</strain>
    </source>
</reference>
<dbReference type="EMBL" id="CM016762">
    <property type="protein sequence ID" value="TMS32573.1"/>
    <property type="molecule type" value="Genomic_DNA"/>
</dbReference>
<protein>
    <submittedName>
        <fullName evidence="1">Uncharacterized protein</fullName>
    </submittedName>
</protein>
<dbReference type="EMBL" id="AZBU02000001">
    <property type="protein sequence ID" value="TMS32573.1"/>
    <property type="molecule type" value="Genomic_DNA"/>
</dbReference>